<dbReference type="HAMAP" id="MF_01147">
    <property type="entry name" value="Lgt"/>
    <property type="match status" value="1"/>
</dbReference>
<keyword evidence="5 7" id="KW-1133">Transmembrane helix</keyword>
<comment type="catalytic activity">
    <reaction evidence="7">
        <text>L-cysteinyl-[prolipoprotein] + a 1,2-diacyl-sn-glycero-3-phospho-(1'-sn-glycerol) = an S-1,2-diacyl-sn-glyceryl-L-cysteinyl-[prolipoprotein] + sn-glycerol 1-phosphate + H(+)</text>
        <dbReference type="Rhea" id="RHEA:56712"/>
        <dbReference type="Rhea" id="RHEA-COMP:14679"/>
        <dbReference type="Rhea" id="RHEA-COMP:14680"/>
        <dbReference type="ChEBI" id="CHEBI:15378"/>
        <dbReference type="ChEBI" id="CHEBI:29950"/>
        <dbReference type="ChEBI" id="CHEBI:57685"/>
        <dbReference type="ChEBI" id="CHEBI:64716"/>
        <dbReference type="ChEBI" id="CHEBI:140658"/>
        <dbReference type="EC" id="2.5.1.145"/>
    </reaction>
</comment>
<feature type="transmembrane region" description="Helical" evidence="7">
    <location>
        <begin position="16"/>
        <end position="35"/>
    </location>
</feature>
<feature type="transmembrane region" description="Helical" evidence="7">
    <location>
        <begin position="47"/>
        <end position="66"/>
    </location>
</feature>
<evidence type="ECO:0000256" key="6">
    <source>
        <dbReference type="ARBA" id="ARBA00023136"/>
    </source>
</evidence>
<feature type="binding site" evidence="7">
    <location>
        <position position="137"/>
    </location>
    <ligand>
        <name>a 1,2-diacyl-sn-glycero-3-phospho-(1'-sn-glycerol)</name>
        <dbReference type="ChEBI" id="CHEBI:64716"/>
    </ligand>
</feature>
<dbReference type="GO" id="GO:0042158">
    <property type="term" value="P:lipoprotein biosynthetic process"/>
    <property type="evidence" value="ECO:0007669"/>
    <property type="project" value="UniProtKB-UniRule"/>
</dbReference>
<dbReference type="Proteomes" id="UP000176300">
    <property type="component" value="Unassembled WGS sequence"/>
</dbReference>
<comment type="pathway">
    <text evidence="7">Protein modification; lipoprotein biosynthesis (diacylglyceryl transfer).</text>
</comment>
<organism evidence="8 9">
    <name type="scientific">Candidatus Magasanikbacteria bacterium RIFOXYB1_FULL_40_15</name>
    <dbReference type="NCBI Taxonomy" id="1798697"/>
    <lineage>
        <taxon>Bacteria</taxon>
        <taxon>Candidatus Magasanikiibacteriota</taxon>
    </lineage>
</organism>
<evidence type="ECO:0000313" key="9">
    <source>
        <dbReference type="Proteomes" id="UP000176300"/>
    </source>
</evidence>
<dbReference type="STRING" id="1798697.A2373_00790"/>
<feature type="transmembrane region" description="Helical" evidence="7">
    <location>
        <begin position="192"/>
        <end position="210"/>
    </location>
</feature>
<dbReference type="PANTHER" id="PTHR30589">
    <property type="entry name" value="PROLIPOPROTEIN DIACYLGLYCERYL TRANSFERASE"/>
    <property type="match status" value="1"/>
</dbReference>
<comment type="similarity">
    <text evidence="1 7">Belongs to the Lgt family.</text>
</comment>
<dbReference type="AlphaFoldDB" id="A0A1F6NGX0"/>
<keyword evidence="3 7" id="KW-0808">Transferase</keyword>
<feature type="transmembrane region" description="Helical" evidence="7">
    <location>
        <begin position="120"/>
        <end position="144"/>
    </location>
</feature>
<comment type="caution">
    <text evidence="8">The sequence shown here is derived from an EMBL/GenBank/DDBJ whole genome shotgun (WGS) entry which is preliminary data.</text>
</comment>
<accession>A0A1F6NGX0</accession>
<evidence type="ECO:0000256" key="7">
    <source>
        <dbReference type="HAMAP-Rule" id="MF_01147"/>
    </source>
</evidence>
<keyword evidence="2 7" id="KW-1003">Cell membrane</keyword>
<evidence type="ECO:0000256" key="1">
    <source>
        <dbReference type="ARBA" id="ARBA00007150"/>
    </source>
</evidence>
<dbReference type="GO" id="GO:0005886">
    <property type="term" value="C:plasma membrane"/>
    <property type="evidence" value="ECO:0007669"/>
    <property type="project" value="UniProtKB-SubCell"/>
</dbReference>
<comment type="subcellular location">
    <subcellularLocation>
        <location evidence="7">Cell membrane</location>
        <topology evidence="7">Multi-pass membrane protein</topology>
    </subcellularLocation>
</comment>
<dbReference type="PANTHER" id="PTHR30589:SF0">
    <property type="entry name" value="PHOSPHATIDYLGLYCEROL--PROLIPOPROTEIN DIACYLGLYCERYL TRANSFERASE"/>
    <property type="match status" value="1"/>
</dbReference>
<feature type="transmembrane region" description="Helical" evidence="7">
    <location>
        <begin position="86"/>
        <end position="108"/>
    </location>
</feature>
<dbReference type="EMBL" id="MFQS01000022">
    <property type="protein sequence ID" value="OGH83070.1"/>
    <property type="molecule type" value="Genomic_DNA"/>
</dbReference>
<evidence type="ECO:0000313" key="8">
    <source>
        <dbReference type="EMBL" id="OGH83070.1"/>
    </source>
</evidence>
<evidence type="ECO:0000256" key="2">
    <source>
        <dbReference type="ARBA" id="ARBA00022475"/>
    </source>
</evidence>
<proteinExistence type="inferred from homology"/>
<gene>
    <name evidence="7" type="primary">lgt</name>
    <name evidence="8" type="ORF">A2373_00790</name>
</gene>
<feature type="transmembrane region" description="Helical" evidence="7">
    <location>
        <begin position="164"/>
        <end position="185"/>
    </location>
</feature>
<keyword evidence="6 7" id="KW-0472">Membrane</keyword>
<protein>
    <recommendedName>
        <fullName evidence="7">Phosphatidylglycerol--prolipoprotein diacylglyceryl transferase</fullName>
        <ecNumber evidence="7">2.5.1.145</ecNumber>
    </recommendedName>
</protein>
<dbReference type="UniPathway" id="UPA00664"/>
<evidence type="ECO:0000256" key="5">
    <source>
        <dbReference type="ARBA" id="ARBA00022989"/>
    </source>
</evidence>
<evidence type="ECO:0000256" key="4">
    <source>
        <dbReference type="ARBA" id="ARBA00022692"/>
    </source>
</evidence>
<comment type="function">
    <text evidence="7">Catalyzes the transfer of the diacylglyceryl group from phosphatidylglycerol to the sulfhydryl group of the N-terminal cysteine of a prolipoprotein, the first step in the formation of mature lipoproteins.</text>
</comment>
<feature type="transmembrane region" description="Helical" evidence="7">
    <location>
        <begin position="230"/>
        <end position="246"/>
    </location>
</feature>
<reference evidence="8 9" key="1">
    <citation type="journal article" date="2016" name="Nat. Commun.">
        <title>Thousands of microbial genomes shed light on interconnected biogeochemical processes in an aquifer system.</title>
        <authorList>
            <person name="Anantharaman K."/>
            <person name="Brown C.T."/>
            <person name="Hug L.A."/>
            <person name="Sharon I."/>
            <person name="Castelle C.J."/>
            <person name="Probst A.J."/>
            <person name="Thomas B.C."/>
            <person name="Singh A."/>
            <person name="Wilkins M.J."/>
            <person name="Karaoz U."/>
            <person name="Brodie E.L."/>
            <person name="Williams K.H."/>
            <person name="Hubbard S.S."/>
            <person name="Banfield J.F."/>
        </authorList>
    </citation>
    <scope>NUCLEOTIDE SEQUENCE [LARGE SCALE GENOMIC DNA]</scope>
</reference>
<keyword evidence="4 7" id="KW-0812">Transmembrane</keyword>
<dbReference type="Pfam" id="PF01790">
    <property type="entry name" value="LGT"/>
    <property type="match status" value="1"/>
</dbReference>
<dbReference type="InterPro" id="IPR001640">
    <property type="entry name" value="Lgt"/>
</dbReference>
<name>A0A1F6NGX0_9BACT</name>
<dbReference type="EC" id="2.5.1.145" evidence="7"/>
<sequence>MFENFYTVFYLGPIPIRVWGFFVALGMILSLVVLWKRSEKLGFNAEKTIDIAIWAIISGLVFARLFHAVFYEPVYFFNNPVDILKIWQGGLSSFGGLFGALLAFFIFFKRKKIAWENLPVLADLFAFSAVYGWILGRVGCVMIHDHLGKLTTSFLSVKTIDGARFEMAFLEILGLIPLAVAFFVLRDKKLKAGYFTGISFAYYGALRFGLDFLRAVDVMNADARYLGLTPGQYFGILLMAGGAYIMKHVAYNMKHKT</sequence>
<evidence type="ECO:0000256" key="3">
    <source>
        <dbReference type="ARBA" id="ARBA00022679"/>
    </source>
</evidence>
<dbReference type="GO" id="GO:0008961">
    <property type="term" value="F:phosphatidylglycerol-prolipoprotein diacylglyceryl transferase activity"/>
    <property type="evidence" value="ECO:0007669"/>
    <property type="project" value="UniProtKB-UniRule"/>
</dbReference>